<dbReference type="SUPFAM" id="SSF53335">
    <property type="entry name" value="S-adenosyl-L-methionine-dependent methyltransferases"/>
    <property type="match status" value="1"/>
</dbReference>
<accession>A0ABN1AMV3</accession>
<dbReference type="Proteomes" id="UP001500713">
    <property type="component" value="Unassembled WGS sequence"/>
</dbReference>
<proteinExistence type="predicted"/>
<comment type="caution">
    <text evidence="2">The sequence shown here is derived from an EMBL/GenBank/DDBJ whole genome shotgun (WGS) entry which is preliminary data.</text>
</comment>
<dbReference type="Gene3D" id="3.40.50.150">
    <property type="entry name" value="Vaccinia Virus protein VP39"/>
    <property type="match status" value="1"/>
</dbReference>
<dbReference type="Pfam" id="PF05050">
    <property type="entry name" value="Methyltransf_21"/>
    <property type="match status" value="1"/>
</dbReference>
<sequence>MPALHNRAAHFILKRLGLFNRSYTEMAFGRRFVIPIINGRKTYISEPWMAEMIARLFKLKQGAFIDVGVNLGQTMLKVAAVDPERRYVGFEPNPACADYAQALITANHLPYTIVPAGLGVETDVLQLQIYRDEDTDPSASLVEGFRDGAIATKSVVVVGLDDLPEQLIPDDIAIVKIDVEGGEAFVIQGIQSLLDGPRPYILVEILPAYNAENKARLTQQKIIEDRLAKANYVMFRVKRHADESLSTVEQIDEIGIHGDLALADYLMVPSEDVDRIKAAF</sequence>
<dbReference type="InterPro" id="IPR029063">
    <property type="entry name" value="SAM-dependent_MTases_sf"/>
</dbReference>
<dbReference type="RefSeq" id="WP_229953648.1">
    <property type="nucleotide sequence ID" value="NZ_BAAAEM010000003.1"/>
</dbReference>
<feature type="domain" description="Methyltransferase FkbM" evidence="1">
    <location>
        <begin position="66"/>
        <end position="232"/>
    </location>
</feature>
<protein>
    <recommendedName>
        <fullName evidence="1">Methyltransferase FkbM domain-containing protein</fullName>
    </recommendedName>
</protein>
<dbReference type="EMBL" id="BAAAEM010000003">
    <property type="protein sequence ID" value="GAA0480325.1"/>
    <property type="molecule type" value="Genomic_DNA"/>
</dbReference>
<evidence type="ECO:0000259" key="1">
    <source>
        <dbReference type="Pfam" id="PF05050"/>
    </source>
</evidence>
<evidence type="ECO:0000313" key="2">
    <source>
        <dbReference type="EMBL" id="GAA0480325.1"/>
    </source>
</evidence>
<dbReference type="NCBIfam" id="TIGR01444">
    <property type="entry name" value="fkbM_fam"/>
    <property type="match status" value="1"/>
</dbReference>
<name>A0ABN1AMV3_9SPHN</name>
<dbReference type="PANTHER" id="PTHR34203">
    <property type="entry name" value="METHYLTRANSFERASE, FKBM FAMILY PROTEIN"/>
    <property type="match status" value="1"/>
</dbReference>
<evidence type="ECO:0000313" key="3">
    <source>
        <dbReference type="Proteomes" id="UP001500713"/>
    </source>
</evidence>
<dbReference type="InterPro" id="IPR006342">
    <property type="entry name" value="FkbM_mtfrase"/>
</dbReference>
<dbReference type="InterPro" id="IPR052514">
    <property type="entry name" value="SAM-dependent_MTase"/>
</dbReference>
<gene>
    <name evidence="2" type="ORF">GCM10009096_22910</name>
</gene>
<dbReference type="PANTHER" id="PTHR34203:SF15">
    <property type="entry name" value="SLL1173 PROTEIN"/>
    <property type="match status" value="1"/>
</dbReference>
<organism evidence="2 3">
    <name type="scientific">Parasphingorhabdus litoris</name>
    <dbReference type="NCBI Taxonomy" id="394733"/>
    <lineage>
        <taxon>Bacteria</taxon>
        <taxon>Pseudomonadati</taxon>
        <taxon>Pseudomonadota</taxon>
        <taxon>Alphaproteobacteria</taxon>
        <taxon>Sphingomonadales</taxon>
        <taxon>Sphingomonadaceae</taxon>
        <taxon>Parasphingorhabdus</taxon>
    </lineage>
</organism>
<reference evidence="2 3" key="1">
    <citation type="journal article" date="2019" name="Int. J. Syst. Evol. Microbiol.">
        <title>The Global Catalogue of Microorganisms (GCM) 10K type strain sequencing project: providing services to taxonomists for standard genome sequencing and annotation.</title>
        <authorList>
            <consortium name="The Broad Institute Genomics Platform"/>
            <consortium name="The Broad Institute Genome Sequencing Center for Infectious Disease"/>
            <person name="Wu L."/>
            <person name="Ma J."/>
        </authorList>
    </citation>
    <scope>NUCLEOTIDE SEQUENCE [LARGE SCALE GENOMIC DNA]</scope>
    <source>
        <strain evidence="2 3">JCM 14162</strain>
    </source>
</reference>
<keyword evidence="3" id="KW-1185">Reference proteome</keyword>